<reference evidence="1 2" key="1">
    <citation type="submission" date="2020-02" db="EMBL/GenBank/DDBJ databases">
        <title>Genome sequence of the type strain CCBAU10050 of Rhizobium daejeonense.</title>
        <authorList>
            <person name="Gao J."/>
            <person name="Sun J."/>
        </authorList>
    </citation>
    <scope>NUCLEOTIDE SEQUENCE [LARGE SCALE GENOMIC DNA]</scope>
    <source>
        <strain evidence="1 2">CCBAU10050</strain>
    </source>
</reference>
<organism evidence="1 2">
    <name type="scientific">Rhizobium daejeonense</name>
    <dbReference type="NCBI Taxonomy" id="240521"/>
    <lineage>
        <taxon>Bacteria</taxon>
        <taxon>Pseudomonadati</taxon>
        <taxon>Pseudomonadota</taxon>
        <taxon>Alphaproteobacteria</taxon>
        <taxon>Hyphomicrobiales</taxon>
        <taxon>Rhizobiaceae</taxon>
        <taxon>Rhizobium/Agrobacterium group</taxon>
        <taxon>Rhizobium</taxon>
    </lineage>
</organism>
<name>A0A6M1S714_9HYPH</name>
<proteinExistence type="predicted"/>
<dbReference type="Proteomes" id="UP000477849">
    <property type="component" value="Unassembled WGS sequence"/>
</dbReference>
<keyword evidence="2" id="KW-1185">Reference proteome</keyword>
<sequence length="154" mass="16899">MTEIAMTAAELAALASQCYGQFWQSPLSREMDVNVRTVQRWAADGIQRTATAENVRRFLTDRRVVSIQPPASSMSEEERDDACYDAMKSPLTALAAAADSQGWHPAEVWVAILAVASDAMYAMSGKAATVDTLRQAITNMDDWPEQDNLGRDAK</sequence>
<protein>
    <submittedName>
        <fullName evidence="1">Uncharacterized protein</fullName>
    </submittedName>
</protein>
<accession>A0A6M1S714</accession>
<evidence type="ECO:0000313" key="2">
    <source>
        <dbReference type="Proteomes" id="UP000477849"/>
    </source>
</evidence>
<gene>
    <name evidence="1" type="ORF">G6N76_10865</name>
</gene>
<dbReference type="RefSeq" id="WP_163905301.1">
    <property type="nucleotide sequence ID" value="NZ_CP048427.1"/>
</dbReference>
<comment type="caution">
    <text evidence="1">The sequence shown here is derived from an EMBL/GenBank/DDBJ whole genome shotgun (WGS) entry which is preliminary data.</text>
</comment>
<evidence type="ECO:0000313" key="1">
    <source>
        <dbReference type="EMBL" id="NGO64178.1"/>
    </source>
</evidence>
<dbReference type="EMBL" id="JAAKZH010000003">
    <property type="protein sequence ID" value="NGO64178.1"/>
    <property type="molecule type" value="Genomic_DNA"/>
</dbReference>
<dbReference type="AlphaFoldDB" id="A0A6M1S714"/>